<evidence type="ECO:0000256" key="6">
    <source>
        <dbReference type="ARBA" id="ARBA00023065"/>
    </source>
</evidence>
<dbReference type="InterPro" id="IPR027470">
    <property type="entry name" value="Cation_efflux_CTD"/>
</dbReference>
<dbReference type="PANTHER" id="PTHR11562:SF17">
    <property type="entry name" value="RE54080P-RELATED"/>
    <property type="match status" value="1"/>
</dbReference>
<keyword evidence="4 8" id="KW-0812">Transmembrane</keyword>
<dbReference type="Gene3D" id="1.20.1510.10">
    <property type="entry name" value="Cation efflux protein transmembrane domain"/>
    <property type="match status" value="1"/>
</dbReference>
<feature type="domain" description="Cation efflux protein transmembrane" evidence="9">
    <location>
        <begin position="19"/>
        <end position="209"/>
    </location>
</feature>
<accession>A0A7D4QH27</accession>
<evidence type="ECO:0000256" key="4">
    <source>
        <dbReference type="ARBA" id="ARBA00022692"/>
    </source>
</evidence>
<dbReference type="GO" id="GO:0005385">
    <property type="term" value="F:zinc ion transmembrane transporter activity"/>
    <property type="evidence" value="ECO:0007669"/>
    <property type="project" value="TreeGrafter"/>
</dbReference>
<dbReference type="SUPFAM" id="SSF161111">
    <property type="entry name" value="Cation efflux protein transmembrane domain-like"/>
    <property type="match status" value="1"/>
</dbReference>
<keyword evidence="6" id="KW-0406">Ion transport</keyword>
<keyword evidence="12" id="KW-1185">Reference proteome</keyword>
<evidence type="ECO:0000256" key="7">
    <source>
        <dbReference type="ARBA" id="ARBA00023136"/>
    </source>
</evidence>
<dbReference type="Pfam" id="PF01545">
    <property type="entry name" value="Cation_efflux"/>
    <property type="match status" value="1"/>
</dbReference>
<evidence type="ECO:0000313" key="12">
    <source>
        <dbReference type="Proteomes" id="UP000501003"/>
    </source>
</evidence>
<reference evidence="11 12" key="1">
    <citation type="submission" date="2020-05" db="EMBL/GenBank/DDBJ databases">
        <title>Aquirufa sp. strain 15G-AUS-rot a new Aquirufa species.</title>
        <authorList>
            <person name="Pitt A."/>
            <person name="Hahn M.W."/>
        </authorList>
    </citation>
    <scope>NUCLEOTIDE SEQUENCE [LARGE SCALE GENOMIC DNA]</scope>
    <source>
        <strain evidence="11 12">15G-AUS-rot</strain>
    </source>
</reference>
<evidence type="ECO:0000256" key="8">
    <source>
        <dbReference type="SAM" id="Phobius"/>
    </source>
</evidence>
<feature type="transmembrane region" description="Helical" evidence="8">
    <location>
        <begin position="44"/>
        <end position="65"/>
    </location>
</feature>
<gene>
    <name evidence="11" type="ORF">HRU87_06650</name>
</gene>
<evidence type="ECO:0000256" key="3">
    <source>
        <dbReference type="ARBA" id="ARBA00022448"/>
    </source>
</evidence>
<dbReference type="InterPro" id="IPR058533">
    <property type="entry name" value="Cation_efflux_TM"/>
</dbReference>
<dbReference type="Pfam" id="PF16916">
    <property type="entry name" value="ZT_dimer"/>
    <property type="match status" value="1"/>
</dbReference>
<dbReference type="InterPro" id="IPR050681">
    <property type="entry name" value="CDF/SLC30A"/>
</dbReference>
<dbReference type="GO" id="GO:0005886">
    <property type="term" value="C:plasma membrane"/>
    <property type="evidence" value="ECO:0007669"/>
    <property type="project" value="TreeGrafter"/>
</dbReference>
<feature type="transmembrane region" description="Helical" evidence="8">
    <location>
        <begin position="151"/>
        <end position="178"/>
    </location>
</feature>
<evidence type="ECO:0000256" key="2">
    <source>
        <dbReference type="ARBA" id="ARBA00008873"/>
    </source>
</evidence>
<feature type="transmembrane region" description="Helical" evidence="8">
    <location>
        <begin position="85"/>
        <end position="104"/>
    </location>
</feature>
<sequence>MSAGDHEHATGTVNRRRLAIAFTITASVLVAELIGTIITGSLALLVDAAHMLTDAAGLLVALFAAQLMRRPATARRTWGLRRAEVLGSTMQAAVLLGVGVFVAVEALQRLSQPAEITGPELLVFGLVGLVANIVAIIVLSGGRSDNLNMRAAFLEVLSDALGSMAVIAAAITIMLTGFQQADSIAALVVGLLIIPRTLRLLHDSVEVLLEAVPRGIDLNDVRQHLLDEDHVLDVHDLHITQIATGLPVLTAHVVVEPECFHDGHAAEITLALQRCVAEHFSVAISHSTFQLEPAAALDTHEMH</sequence>
<dbReference type="KEGG" id="aqg:HRU87_06650"/>
<name>A0A7D4QH27_9MICO</name>
<keyword evidence="5 8" id="KW-1133">Transmembrane helix</keyword>
<evidence type="ECO:0000259" key="9">
    <source>
        <dbReference type="Pfam" id="PF01545"/>
    </source>
</evidence>
<organism evidence="11 12">
    <name type="scientific">Aquiluna borgnonia</name>
    <dbReference type="NCBI Taxonomy" id="2499157"/>
    <lineage>
        <taxon>Bacteria</taxon>
        <taxon>Bacillati</taxon>
        <taxon>Actinomycetota</taxon>
        <taxon>Actinomycetes</taxon>
        <taxon>Micrococcales</taxon>
        <taxon>Microbacteriaceae</taxon>
        <taxon>Luna cluster</taxon>
        <taxon>Luna-1 subcluster</taxon>
        <taxon>Aquiluna</taxon>
    </lineage>
</organism>
<dbReference type="SUPFAM" id="SSF160240">
    <property type="entry name" value="Cation efflux protein cytoplasmic domain-like"/>
    <property type="match status" value="1"/>
</dbReference>
<dbReference type="InterPro" id="IPR036837">
    <property type="entry name" value="Cation_efflux_CTD_sf"/>
</dbReference>
<dbReference type="Proteomes" id="UP000501003">
    <property type="component" value="Chromosome"/>
</dbReference>
<evidence type="ECO:0000259" key="10">
    <source>
        <dbReference type="Pfam" id="PF16916"/>
    </source>
</evidence>
<dbReference type="InterPro" id="IPR027469">
    <property type="entry name" value="Cation_efflux_TMD_sf"/>
</dbReference>
<protein>
    <submittedName>
        <fullName evidence="11">Cation transporter</fullName>
    </submittedName>
</protein>
<dbReference type="EMBL" id="CP054056">
    <property type="protein sequence ID" value="QKJ25828.1"/>
    <property type="molecule type" value="Genomic_DNA"/>
</dbReference>
<dbReference type="NCBIfam" id="TIGR01297">
    <property type="entry name" value="CDF"/>
    <property type="match status" value="1"/>
</dbReference>
<keyword evidence="3" id="KW-0813">Transport</keyword>
<dbReference type="AlphaFoldDB" id="A0A7D4QH27"/>
<evidence type="ECO:0000256" key="1">
    <source>
        <dbReference type="ARBA" id="ARBA00004141"/>
    </source>
</evidence>
<evidence type="ECO:0000256" key="5">
    <source>
        <dbReference type="ARBA" id="ARBA00022989"/>
    </source>
</evidence>
<feature type="transmembrane region" description="Helical" evidence="8">
    <location>
        <begin position="116"/>
        <end position="139"/>
    </location>
</feature>
<dbReference type="InterPro" id="IPR002524">
    <property type="entry name" value="Cation_efflux"/>
</dbReference>
<proteinExistence type="inferred from homology"/>
<dbReference type="RefSeq" id="WP_173494124.1">
    <property type="nucleotide sequence ID" value="NZ_CP054056.1"/>
</dbReference>
<dbReference type="PANTHER" id="PTHR11562">
    <property type="entry name" value="CATION EFFLUX PROTEIN/ ZINC TRANSPORTER"/>
    <property type="match status" value="1"/>
</dbReference>
<comment type="similarity">
    <text evidence="2">Belongs to the cation diffusion facilitator (CDF) transporter (TC 2.A.4) family. SLC30A subfamily.</text>
</comment>
<feature type="transmembrane region" description="Helical" evidence="8">
    <location>
        <begin position="18"/>
        <end position="38"/>
    </location>
</feature>
<keyword evidence="7 8" id="KW-0472">Membrane</keyword>
<feature type="domain" description="Cation efflux protein cytoplasmic" evidence="10">
    <location>
        <begin position="213"/>
        <end position="293"/>
    </location>
</feature>
<evidence type="ECO:0000313" key="11">
    <source>
        <dbReference type="EMBL" id="QKJ25828.1"/>
    </source>
</evidence>
<comment type="subcellular location">
    <subcellularLocation>
        <location evidence="1">Membrane</location>
        <topology evidence="1">Multi-pass membrane protein</topology>
    </subcellularLocation>
</comment>